<evidence type="ECO:0000313" key="2">
    <source>
        <dbReference type="EMBL" id="KAK1306922.1"/>
    </source>
</evidence>
<gene>
    <name evidence="2" type="ORF">QJS10_CPA10g00103</name>
</gene>
<dbReference type="EMBL" id="JAUJYO010000010">
    <property type="protein sequence ID" value="KAK1306922.1"/>
    <property type="molecule type" value="Genomic_DNA"/>
</dbReference>
<name>A0AAV9E4D5_ACOCL</name>
<proteinExistence type="predicted"/>
<accession>A0AAV9E4D5</accession>
<comment type="caution">
    <text evidence="2">The sequence shown here is derived from an EMBL/GenBank/DDBJ whole genome shotgun (WGS) entry which is preliminary data.</text>
</comment>
<reference evidence="2" key="2">
    <citation type="submission" date="2023-06" db="EMBL/GenBank/DDBJ databases">
        <authorList>
            <person name="Ma L."/>
            <person name="Liu K.-W."/>
            <person name="Li Z."/>
            <person name="Hsiao Y.-Y."/>
            <person name="Qi Y."/>
            <person name="Fu T."/>
            <person name="Tang G."/>
            <person name="Zhang D."/>
            <person name="Sun W.-H."/>
            <person name="Liu D.-K."/>
            <person name="Li Y."/>
            <person name="Chen G.-Z."/>
            <person name="Liu X.-D."/>
            <person name="Liao X.-Y."/>
            <person name="Jiang Y.-T."/>
            <person name="Yu X."/>
            <person name="Hao Y."/>
            <person name="Huang J."/>
            <person name="Zhao X.-W."/>
            <person name="Ke S."/>
            <person name="Chen Y.-Y."/>
            <person name="Wu W.-L."/>
            <person name="Hsu J.-L."/>
            <person name="Lin Y.-F."/>
            <person name="Huang M.-D."/>
            <person name="Li C.-Y."/>
            <person name="Huang L."/>
            <person name="Wang Z.-W."/>
            <person name="Zhao X."/>
            <person name="Zhong W.-Y."/>
            <person name="Peng D.-H."/>
            <person name="Ahmad S."/>
            <person name="Lan S."/>
            <person name="Zhang J.-S."/>
            <person name="Tsai W.-C."/>
            <person name="Van De Peer Y."/>
            <person name="Liu Z.-J."/>
        </authorList>
    </citation>
    <scope>NUCLEOTIDE SEQUENCE</scope>
    <source>
        <strain evidence="2">CP</strain>
        <tissue evidence="2">Leaves</tissue>
    </source>
</reference>
<organism evidence="2 3">
    <name type="scientific">Acorus calamus</name>
    <name type="common">Sweet flag</name>
    <dbReference type="NCBI Taxonomy" id="4465"/>
    <lineage>
        <taxon>Eukaryota</taxon>
        <taxon>Viridiplantae</taxon>
        <taxon>Streptophyta</taxon>
        <taxon>Embryophyta</taxon>
        <taxon>Tracheophyta</taxon>
        <taxon>Spermatophyta</taxon>
        <taxon>Magnoliopsida</taxon>
        <taxon>Liliopsida</taxon>
        <taxon>Acoraceae</taxon>
        <taxon>Acorus</taxon>
    </lineage>
</organism>
<feature type="region of interest" description="Disordered" evidence="1">
    <location>
        <begin position="111"/>
        <end position="130"/>
    </location>
</feature>
<dbReference type="AlphaFoldDB" id="A0AAV9E4D5"/>
<feature type="compositionally biased region" description="Polar residues" evidence="1">
    <location>
        <begin position="115"/>
        <end position="130"/>
    </location>
</feature>
<keyword evidence="3" id="KW-1185">Reference proteome</keyword>
<protein>
    <submittedName>
        <fullName evidence="2">Uncharacterized protein</fullName>
    </submittedName>
</protein>
<reference evidence="2" key="1">
    <citation type="journal article" date="2023" name="Nat. Commun.">
        <title>Diploid and tetraploid genomes of Acorus and the evolution of monocots.</title>
        <authorList>
            <person name="Ma L."/>
            <person name="Liu K.W."/>
            <person name="Li Z."/>
            <person name="Hsiao Y.Y."/>
            <person name="Qi Y."/>
            <person name="Fu T."/>
            <person name="Tang G.D."/>
            <person name="Zhang D."/>
            <person name="Sun W.H."/>
            <person name="Liu D.K."/>
            <person name="Li Y."/>
            <person name="Chen G.Z."/>
            <person name="Liu X.D."/>
            <person name="Liao X.Y."/>
            <person name="Jiang Y.T."/>
            <person name="Yu X."/>
            <person name="Hao Y."/>
            <person name="Huang J."/>
            <person name="Zhao X.W."/>
            <person name="Ke S."/>
            <person name="Chen Y.Y."/>
            <person name="Wu W.L."/>
            <person name="Hsu J.L."/>
            <person name="Lin Y.F."/>
            <person name="Huang M.D."/>
            <person name="Li C.Y."/>
            <person name="Huang L."/>
            <person name="Wang Z.W."/>
            <person name="Zhao X."/>
            <person name="Zhong W.Y."/>
            <person name="Peng D.H."/>
            <person name="Ahmad S."/>
            <person name="Lan S."/>
            <person name="Zhang J.S."/>
            <person name="Tsai W.C."/>
            <person name="Van de Peer Y."/>
            <person name="Liu Z.J."/>
        </authorList>
    </citation>
    <scope>NUCLEOTIDE SEQUENCE</scope>
    <source>
        <strain evidence="2">CP</strain>
    </source>
</reference>
<evidence type="ECO:0000313" key="3">
    <source>
        <dbReference type="Proteomes" id="UP001180020"/>
    </source>
</evidence>
<sequence>MVPVRRFRSRWRTFRFGSVPSEAGIDPVRLLKDRSRKLRLLISDRKSGTGPEMPVQVMRSIVMRLSLVNVVGTPPTSWGSLWRRRFWRYGRSPMEGGIVLLRVVSLKKLRPMTRPSESQSTPYQSQQPFD</sequence>
<evidence type="ECO:0000256" key="1">
    <source>
        <dbReference type="SAM" id="MobiDB-lite"/>
    </source>
</evidence>
<dbReference type="Proteomes" id="UP001180020">
    <property type="component" value="Unassembled WGS sequence"/>
</dbReference>